<comment type="caution">
    <text evidence="1">The sequence shown here is derived from an EMBL/GenBank/DDBJ whole genome shotgun (WGS) entry which is preliminary data.</text>
</comment>
<sequence>MISAATDRFMRLNEVIAVTGLGRNTIYTRMREGTFPRQVHLGPKSVAWLQSSISEWMTSVVDSASSANKGHL</sequence>
<evidence type="ECO:0000313" key="1">
    <source>
        <dbReference type="EMBL" id="PKI24837.1"/>
    </source>
</evidence>
<evidence type="ECO:0000313" key="2">
    <source>
        <dbReference type="Proteomes" id="UP000233399"/>
    </source>
</evidence>
<accession>A0A2N1IVS5</accession>
<reference evidence="1 2" key="1">
    <citation type="submission" date="2017-12" db="EMBL/GenBank/DDBJ databases">
        <title>Isolation and characterization of an aerobic denitrifying Pseudomonas monteilii CY06 from aquaculture ponds.</title>
        <authorList>
            <person name="Ma Q."/>
            <person name="Cai Y."/>
            <person name="He Z."/>
        </authorList>
    </citation>
    <scope>NUCLEOTIDE SEQUENCE [LARGE SCALE GENOMIC DNA]</scope>
    <source>
        <strain evidence="1 2">CY06</strain>
    </source>
</reference>
<dbReference type="InterPro" id="IPR010260">
    <property type="entry name" value="AlpA"/>
</dbReference>
<dbReference type="AlphaFoldDB" id="A0A2N1IVS5"/>
<protein>
    <submittedName>
        <fullName evidence="1">AlpA family transcriptional regulator</fullName>
    </submittedName>
</protein>
<dbReference type="Proteomes" id="UP000233399">
    <property type="component" value="Unassembled WGS sequence"/>
</dbReference>
<dbReference type="Gene3D" id="1.10.238.160">
    <property type="match status" value="1"/>
</dbReference>
<proteinExistence type="predicted"/>
<dbReference type="Pfam" id="PF05930">
    <property type="entry name" value="Phage_AlpA"/>
    <property type="match status" value="1"/>
</dbReference>
<dbReference type="PANTHER" id="PTHR36154:SF1">
    <property type="entry name" value="DNA-BINDING TRANSCRIPTIONAL ACTIVATOR ALPA"/>
    <property type="match status" value="1"/>
</dbReference>
<name>A0A2N1IVS5_9PSED</name>
<organism evidence="1 2">
    <name type="scientific">Pseudomonas monteilii</name>
    <dbReference type="NCBI Taxonomy" id="76759"/>
    <lineage>
        <taxon>Bacteria</taxon>
        <taxon>Pseudomonadati</taxon>
        <taxon>Pseudomonadota</taxon>
        <taxon>Gammaproteobacteria</taxon>
        <taxon>Pseudomonadales</taxon>
        <taxon>Pseudomonadaceae</taxon>
        <taxon>Pseudomonas</taxon>
    </lineage>
</organism>
<dbReference type="InterPro" id="IPR052931">
    <property type="entry name" value="Prophage_regulatory_activator"/>
</dbReference>
<dbReference type="PANTHER" id="PTHR36154">
    <property type="entry name" value="DNA-BINDING TRANSCRIPTIONAL ACTIVATOR ALPA"/>
    <property type="match status" value="1"/>
</dbReference>
<gene>
    <name evidence="1" type="ORF">CXB65_06015</name>
</gene>
<dbReference type="EMBL" id="PJCG01000008">
    <property type="protein sequence ID" value="PKI24837.1"/>
    <property type="molecule type" value="Genomic_DNA"/>
</dbReference>